<evidence type="ECO:0000313" key="7">
    <source>
        <dbReference type="EMBL" id="KAH6587655.1"/>
    </source>
</evidence>
<feature type="compositionally biased region" description="Basic and acidic residues" evidence="5">
    <location>
        <begin position="219"/>
        <end position="229"/>
    </location>
</feature>
<evidence type="ECO:0000256" key="4">
    <source>
        <dbReference type="ARBA" id="ARBA00023242"/>
    </source>
</evidence>
<dbReference type="EMBL" id="JAFCIX010000555">
    <property type="protein sequence ID" value="KAH6587655.1"/>
    <property type="molecule type" value="Genomic_DNA"/>
</dbReference>
<dbReference type="InterPro" id="IPR038491">
    <property type="entry name" value="Velvet_dom_sf"/>
</dbReference>
<keyword evidence="8" id="KW-1185">Reference proteome</keyword>
<reference evidence="7 8" key="1">
    <citation type="submission" date="2021-02" db="EMBL/GenBank/DDBJ databases">
        <title>Variation within the Batrachochytrium salamandrivorans European outbreak.</title>
        <authorList>
            <person name="Kelly M."/>
            <person name="Pasmans F."/>
            <person name="Shea T.P."/>
            <person name="Munoz J.F."/>
            <person name="Carranza S."/>
            <person name="Cuomo C.A."/>
            <person name="Martel A."/>
        </authorList>
    </citation>
    <scope>NUCLEOTIDE SEQUENCE [LARGE SCALE GENOMIC DNA]</scope>
    <source>
        <strain evidence="7 8">AMFP18/2</strain>
    </source>
</reference>
<sequence>MDSNSTRPTNRQDMSDTQRNLGNYQQQNAAVLTTRHYARVIQQPVLAHSCGITSKGPAPFCIEPCIIVQLYQVTPDSRLDGSIDAFQDFSSLVAHAYLTSCDETSDLSSFVEPLQSPLGYPPVQDHTLSYQQSVDPTSLLPQPTSDTHYLHTALSSSPHIHDRIDTAHSSSPLPLHKVSYTSPLHHIHMRASTSAGCHHSKYAHQQATHQPQPPTDPAPRSDIDISDPAKKGQGITVAPLIYSSEQQSASAKDPGWVDITQDVLFNQSSPQIVHSLCGTQVTAADSANDQVGSTGVYFFFPGLGVCISGRFKIHIIISEMPADPLKGMLTETSSDLGLTHVSTNRRISEVTTAPFTSYSAHDWKGHYVFTELSEHFARQGINIPRRKTRRDPSRNFTQ</sequence>
<accession>A0ABQ8EZA5</accession>
<evidence type="ECO:0000256" key="5">
    <source>
        <dbReference type="SAM" id="MobiDB-lite"/>
    </source>
</evidence>
<dbReference type="InterPro" id="IPR037525">
    <property type="entry name" value="Velvet_dom"/>
</dbReference>
<comment type="caution">
    <text evidence="7">The sequence shown here is derived from an EMBL/GenBank/DDBJ whole genome shotgun (WGS) entry which is preliminary data.</text>
</comment>
<feature type="domain" description="Velvet" evidence="6">
    <location>
        <begin position="31"/>
        <end position="386"/>
    </location>
</feature>
<protein>
    <recommendedName>
        <fullName evidence="6">Velvet domain-containing protein</fullName>
    </recommendedName>
</protein>
<dbReference type="PANTHER" id="PTHR33572">
    <property type="entry name" value="SPORE DEVELOPMENT REGULATOR VOSA"/>
    <property type="match status" value="1"/>
</dbReference>
<organism evidence="7 8">
    <name type="scientific">Batrachochytrium salamandrivorans</name>
    <dbReference type="NCBI Taxonomy" id="1357716"/>
    <lineage>
        <taxon>Eukaryota</taxon>
        <taxon>Fungi</taxon>
        <taxon>Fungi incertae sedis</taxon>
        <taxon>Chytridiomycota</taxon>
        <taxon>Chytridiomycota incertae sedis</taxon>
        <taxon>Chytridiomycetes</taxon>
        <taxon>Rhizophydiales</taxon>
        <taxon>Rhizophydiales incertae sedis</taxon>
        <taxon>Batrachochytrium</taxon>
    </lineage>
</organism>
<name>A0ABQ8EZA5_9FUNG</name>
<evidence type="ECO:0000256" key="2">
    <source>
        <dbReference type="ARBA" id="ARBA00023015"/>
    </source>
</evidence>
<evidence type="ECO:0000256" key="3">
    <source>
        <dbReference type="ARBA" id="ARBA00023163"/>
    </source>
</evidence>
<dbReference type="PANTHER" id="PTHR33572:SF18">
    <property type="entry name" value="SPORE DEVELOPMENT REGULATOR VOSA"/>
    <property type="match status" value="1"/>
</dbReference>
<dbReference type="InterPro" id="IPR021740">
    <property type="entry name" value="Velvet"/>
</dbReference>
<evidence type="ECO:0000259" key="6">
    <source>
        <dbReference type="PROSITE" id="PS51821"/>
    </source>
</evidence>
<evidence type="ECO:0000256" key="1">
    <source>
        <dbReference type="ARBA" id="ARBA00004123"/>
    </source>
</evidence>
<keyword evidence="2" id="KW-0805">Transcription regulation</keyword>
<comment type="subcellular location">
    <subcellularLocation>
        <location evidence="1">Nucleus</location>
    </subcellularLocation>
</comment>
<dbReference type="Proteomes" id="UP001648503">
    <property type="component" value="Unassembled WGS sequence"/>
</dbReference>
<proteinExistence type="predicted"/>
<dbReference type="PROSITE" id="PS51821">
    <property type="entry name" value="VELVET"/>
    <property type="match status" value="1"/>
</dbReference>
<keyword evidence="3" id="KW-0804">Transcription</keyword>
<dbReference type="Pfam" id="PF11754">
    <property type="entry name" value="Velvet"/>
    <property type="match status" value="1"/>
</dbReference>
<gene>
    <name evidence="7" type="ORF">BASA50_011259</name>
</gene>
<keyword evidence="4" id="KW-0539">Nucleus</keyword>
<feature type="region of interest" description="Disordered" evidence="5">
    <location>
        <begin position="195"/>
        <end position="229"/>
    </location>
</feature>
<dbReference type="Gene3D" id="2.60.40.3960">
    <property type="entry name" value="Velvet domain"/>
    <property type="match status" value="1"/>
</dbReference>
<evidence type="ECO:0000313" key="8">
    <source>
        <dbReference type="Proteomes" id="UP001648503"/>
    </source>
</evidence>
<feature type="region of interest" description="Disordered" evidence="5">
    <location>
        <begin position="1"/>
        <end position="21"/>
    </location>
</feature>